<proteinExistence type="predicted"/>
<dbReference type="InterPro" id="IPR052715">
    <property type="entry name" value="RAYT_transposase"/>
</dbReference>
<dbReference type="Gene3D" id="3.30.70.1290">
    <property type="entry name" value="Transposase IS200-like"/>
    <property type="match status" value="1"/>
</dbReference>
<name>A0A7W7Z525_9BRAD</name>
<protein>
    <submittedName>
        <fullName evidence="1">REP element-mobilizing transposase RayT</fullName>
    </submittedName>
</protein>
<dbReference type="Proteomes" id="UP000542353">
    <property type="component" value="Unassembled WGS sequence"/>
</dbReference>
<comment type="caution">
    <text evidence="1">The sequence shown here is derived from an EMBL/GenBank/DDBJ whole genome shotgun (WGS) entry which is preliminary data.</text>
</comment>
<dbReference type="PANTHER" id="PTHR36966">
    <property type="entry name" value="REP-ASSOCIATED TYROSINE TRANSPOSASE"/>
    <property type="match status" value="1"/>
</dbReference>
<accession>A0A7W7Z525</accession>
<evidence type="ECO:0000313" key="2">
    <source>
        <dbReference type="Proteomes" id="UP000542353"/>
    </source>
</evidence>
<dbReference type="SUPFAM" id="SSF143422">
    <property type="entry name" value="Transposase IS200-like"/>
    <property type="match status" value="1"/>
</dbReference>
<dbReference type="AlphaFoldDB" id="A0A7W7Z525"/>
<dbReference type="GO" id="GO:0004803">
    <property type="term" value="F:transposase activity"/>
    <property type="evidence" value="ECO:0007669"/>
    <property type="project" value="InterPro"/>
</dbReference>
<dbReference type="GO" id="GO:0043565">
    <property type="term" value="F:sequence-specific DNA binding"/>
    <property type="evidence" value="ECO:0007669"/>
    <property type="project" value="TreeGrafter"/>
</dbReference>
<dbReference type="GO" id="GO:0006313">
    <property type="term" value="P:DNA transposition"/>
    <property type="evidence" value="ECO:0007669"/>
    <property type="project" value="InterPro"/>
</dbReference>
<keyword evidence="2" id="KW-1185">Reference proteome</keyword>
<evidence type="ECO:0000313" key="1">
    <source>
        <dbReference type="EMBL" id="MBB5048161.1"/>
    </source>
</evidence>
<reference evidence="1 2" key="1">
    <citation type="submission" date="2020-08" db="EMBL/GenBank/DDBJ databases">
        <title>Genomic Encyclopedia of Type Strains, Phase IV (KMG-IV): sequencing the most valuable type-strain genomes for metagenomic binning, comparative biology and taxonomic classification.</title>
        <authorList>
            <person name="Goeker M."/>
        </authorList>
    </citation>
    <scope>NUCLEOTIDE SEQUENCE [LARGE SCALE GENOMIC DNA]</scope>
    <source>
        <strain evidence="1 2">DSM 12706</strain>
    </source>
</reference>
<gene>
    <name evidence="1" type="ORF">HNR60_002923</name>
</gene>
<dbReference type="InterPro" id="IPR036515">
    <property type="entry name" value="Transposase_17_sf"/>
</dbReference>
<sequence length="81" mass="9225">MTNYRRNAIAGGRFFFTANLADRRLRLLTDHIDLLRGALQETRQRHPFVIDAIVVLPEHLHTIWTLPEGDAADVGGDFGER</sequence>
<dbReference type="EMBL" id="JACHIH010000018">
    <property type="protein sequence ID" value="MBB5048161.1"/>
    <property type="molecule type" value="Genomic_DNA"/>
</dbReference>
<dbReference type="PANTHER" id="PTHR36966:SF1">
    <property type="entry name" value="REP-ASSOCIATED TYROSINE TRANSPOSASE"/>
    <property type="match status" value="1"/>
</dbReference>
<organism evidence="1 2">
    <name type="scientific">Rhodopseudomonas rhenobacensis</name>
    <dbReference type="NCBI Taxonomy" id="87461"/>
    <lineage>
        <taxon>Bacteria</taxon>
        <taxon>Pseudomonadati</taxon>
        <taxon>Pseudomonadota</taxon>
        <taxon>Alphaproteobacteria</taxon>
        <taxon>Hyphomicrobiales</taxon>
        <taxon>Nitrobacteraceae</taxon>
        <taxon>Rhodopseudomonas</taxon>
    </lineage>
</organism>